<keyword evidence="3" id="KW-1185">Reference proteome</keyword>
<evidence type="ECO:0000313" key="2">
    <source>
        <dbReference type="EMBL" id="VDN26441.1"/>
    </source>
</evidence>
<keyword evidence="1" id="KW-0732">Signal</keyword>
<feature type="signal peptide" evidence="1">
    <location>
        <begin position="1"/>
        <end position="22"/>
    </location>
</feature>
<accession>A0A3P7N5P2</accession>
<reference evidence="2 3" key="1">
    <citation type="submission" date="2018-11" db="EMBL/GenBank/DDBJ databases">
        <authorList>
            <consortium name="Pathogen Informatics"/>
        </authorList>
    </citation>
    <scope>NUCLEOTIDE SEQUENCE [LARGE SCALE GENOMIC DNA]</scope>
</reference>
<evidence type="ECO:0000313" key="3">
    <source>
        <dbReference type="Proteomes" id="UP000271889"/>
    </source>
</evidence>
<dbReference type="AlphaFoldDB" id="A0A3P7N5P2"/>
<gene>
    <name evidence="2" type="ORF">CGOC_LOCUS10390</name>
</gene>
<proteinExistence type="predicted"/>
<organism evidence="2 3">
    <name type="scientific">Cylicostephanus goldi</name>
    <name type="common">Nematode worm</name>
    <dbReference type="NCBI Taxonomy" id="71465"/>
    <lineage>
        <taxon>Eukaryota</taxon>
        <taxon>Metazoa</taxon>
        <taxon>Ecdysozoa</taxon>
        <taxon>Nematoda</taxon>
        <taxon>Chromadorea</taxon>
        <taxon>Rhabditida</taxon>
        <taxon>Rhabditina</taxon>
        <taxon>Rhabditomorpha</taxon>
        <taxon>Strongyloidea</taxon>
        <taxon>Strongylidae</taxon>
        <taxon>Cylicostephanus</taxon>
    </lineage>
</organism>
<protein>
    <submittedName>
        <fullName evidence="2">Uncharacterized protein</fullName>
    </submittedName>
</protein>
<evidence type="ECO:0000256" key="1">
    <source>
        <dbReference type="SAM" id="SignalP"/>
    </source>
</evidence>
<name>A0A3P7N5P2_CYLGO</name>
<sequence length="43" mass="5076">MHCHRSLIFIVKLSWLLILVRSRLLSSQTMMERINFATSEASR</sequence>
<dbReference type="Proteomes" id="UP000271889">
    <property type="component" value="Unassembled WGS sequence"/>
</dbReference>
<feature type="chain" id="PRO_5018003731" evidence="1">
    <location>
        <begin position="23"/>
        <end position="43"/>
    </location>
</feature>
<dbReference type="EMBL" id="UYRV01111024">
    <property type="protein sequence ID" value="VDN26441.1"/>
    <property type="molecule type" value="Genomic_DNA"/>
</dbReference>